<feature type="region of interest" description="Disordered" evidence="1">
    <location>
        <begin position="407"/>
        <end position="512"/>
    </location>
</feature>
<feature type="compositionally biased region" description="Basic and acidic residues" evidence="1">
    <location>
        <begin position="667"/>
        <end position="679"/>
    </location>
</feature>
<dbReference type="Gene3D" id="1.10.555.10">
    <property type="entry name" value="Rho GTPase activation protein"/>
    <property type="match status" value="1"/>
</dbReference>
<evidence type="ECO:0000259" key="2">
    <source>
        <dbReference type="PROSITE" id="PS50238"/>
    </source>
</evidence>
<dbReference type="InterPro" id="IPR036390">
    <property type="entry name" value="WH_DNA-bd_sf"/>
</dbReference>
<dbReference type="SUPFAM" id="SSF48350">
    <property type="entry name" value="GTPase activation domain, GAP"/>
    <property type="match status" value="1"/>
</dbReference>
<feature type="compositionally biased region" description="Polar residues" evidence="1">
    <location>
        <begin position="457"/>
        <end position="467"/>
    </location>
</feature>
<evidence type="ECO:0000313" key="3">
    <source>
        <dbReference type="EMBL" id="NDV29878.1"/>
    </source>
</evidence>
<dbReference type="InterPro" id="IPR036388">
    <property type="entry name" value="WH-like_DNA-bd_sf"/>
</dbReference>
<name>A0A6B2KZ56_9EUKA</name>
<dbReference type="PROSITE" id="PS50238">
    <property type="entry name" value="RHOGAP"/>
    <property type="match status" value="1"/>
</dbReference>
<dbReference type="SUPFAM" id="SSF46785">
    <property type="entry name" value="Winged helix' DNA-binding domain"/>
    <property type="match status" value="1"/>
</dbReference>
<organism evidence="3">
    <name type="scientific">Arcella intermedia</name>
    <dbReference type="NCBI Taxonomy" id="1963864"/>
    <lineage>
        <taxon>Eukaryota</taxon>
        <taxon>Amoebozoa</taxon>
        <taxon>Tubulinea</taxon>
        <taxon>Elardia</taxon>
        <taxon>Arcellinida</taxon>
        <taxon>Sphaerothecina</taxon>
        <taxon>Arcellidae</taxon>
        <taxon>Arcella</taxon>
    </lineage>
</organism>
<dbReference type="EMBL" id="GIBP01000909">
    <property type="protein sequence ID" value="NDV29878.1"/>
    <property type="molecule type" value="Transcribed_RNA"/>
</dbReference>
<feature type="compositionally biased region" description="Basic residues" evidence="1">
    <location>
        <begin position="477"/>
        <end position="487"/>
    </location>
</feature>
<dbReference type="PANTHER" id="PTHR45808:SF2">
    <property type="entry name" value="RHO GTPASE-ACTIVATING PROTEIN 68F"/>
    <property type="match status" value="1"/>
</dbReference>
<feature type="region of interest" description="Disordered" evidence="1">
    <location>
        <begin position="585"/>
        <end position="604"/>
    </location>
</feature>
<dbReference type="InterPro" id="IPR000198">
    <property type="entry name" value="RhoGAP_dom"/>
</dbReference>
<accession>A0A6B2KZ56</accession>
<feature type="domain" description="Rho-GAP" evidence="2">
    <location>
        <begin position="16"/>
        <end position="207"/>
    </location>
</feature>
<evidence type="ECO:0000256" key="1">
    <source>
        <dbReference type="SAM" id="MobiDB-lite"/>
    </source>
</evidence>
<dbReference type="GO" id="GO:0007264">
    <property type="term" value="P:small GTPase-mediated signal transduction"/>
    <property type="evidence" value="ECO:0007669"/>
    <property type="project" value="TreeGrafter"/>
</dbReference>
<dbReference type="AlphaFoldDB" id="A0A6B2KZ56"/>
<protein>
    <recommendedName>
        <fullName evidence="2">Rho-GAP domain-containing protein</fullName>
    </recommendedName>
</protein>
<dbReference type="PANTHER" id="PTHR45808">
    <property type="entry name" value="RHO GTPASE-ACTIVATING PROTEIN 68F"/>
    <property type="match status" value="1"/>
</dbReference>
<dbReference type="Pfam" id="PF00620">
    <property type="entry name" value="RhoGAP"/>
    <property type="match status" value="1"/>
</dbReference>
<sequence>MVPKKKVKNRGKIFGVELNQLVREEGREIPSLVVSSVEYLKDCALSEEGIFRIAPENNELNLIKNIVDRLTEKITFSDFDFKNPHIVCALLKAFLRELPVPLLNPWETFASILEDSNDTLQFQLEKCISAIQKMDMPYQSCLDYVVSFLCCVVEQSDKNKMDTLNISSLIGPNIMWKVENSPLLALQNAKTSNNVTAFLISNYKEIFANLNTSKSFCRPSSTQSITASITITVPPENNSNSPPRRRLLKKVSKSIQPYKPSEPNKLDEHMDINLIRSKSLRKKHLSDRPRSRTKSHHTNTIDPTVYDKIFGDRKISVIYDLLTGPLTGVGTKTLKTTAKTYHYVVTGAAIVKWLEVNFKFTNGCELCQILLDARLIRSVENTPSFSVEGHYKFYKAKDGLEFLVKESGGSSARKKRRPRSVNLSGGDQPHFGPLLEPDDIAESHSHSEDDTVHIVPSTESDSSSTVTPRILQPPHYTNKKLKNHFRRSSSPVTSERITSTVSDSIPIPGQSGDGIQITVKTILSTSLPSMPHSQSDPMANPAFHGKSLKSPPVNNASSLYTPTKQLLSDCSDDTPPLFFASAPALAGTSSHPHPIPKSLIKKQPSSTPNLIEVLHPKSLVIQIQNSDGLALKSKSMDVETENGLSPRKTKSSGPLSPRKSSSRLRKSRDQKVTSDKADPPKTSPLTAQTPNTNTIQSVSASQQ</sequence>
<feature type="compositionally biased region" description="Polar residues" evidence="1">
    <location>
        <begin position="488"/>
        <end position="503"/>
    </location>
</feature>
<dbReference type="Gene3D" id="1.10.10.10">
    <property type="entry name" value="Winged helix-like DNA-binding domain superfamily/Winged helix DNA-binding domain"/>
    <property type="match status" value="1"/>
</dbReference>
<dbReference type="CDD" id="cd00159">
    <property type="entry name" value="RhoGAP"/>
    <property type="match status" value="1"/>
</dbReference>
<dbReference type="GO" id="GO:0005096">
    <property type="term" value="F:GTPase activator activity"/>
    <property type="evidence" value="ECO:0007669"/>
    <property type="project" value="TreeGrafter"/>
</dbReference>
<dbReference type="SMART" id="SM00324">
    <property type="entry name" value="RhoGAP"/>
    <property type="match status" value="1"/>
</dbReference>
<feature type="compositionally biased region" description="Polar residues" evidence="1">
    <location>
        <begin position="683"/>
        <end position="703"/>
    </location>
</feature>
<dbReference type="GO" id="GO:0005737">
    <property type="term" value="C:cytoplasm"/>
    <property type="evidence" value="ECO:0007669"/>
    <property type="project" value="TreeGrafter"/>
</dbReference>
<dbReference type="InterPro" id="IPR008936">
    <property type="entry name" value="Rho_GTPase_activation_prot"/>
</dbReference>
<reference evidence="3" key="1">
    <citation type="journal article" date="2020" name="J. Eukaryot. Microbiol.">
        <title>De novo Sequencing, Assembly and Annotation of the Transcriptome for the Free-Living Testate Amoeba Arcella intermedia.</title>
        <authorList>
            <person name="Ribeiro G.M."/>
            <person name="Porfirio-Sousa A.L."/>
            <person name="Maurer-Alcala X.X."/>
            <person name="Katz L.A."/>
            <person name="Lahr D.J.G."/>
        </authorList>
    </citation>
    <scope>NUCLEOTIDE SEQUENCE</scope>
</reference>
<feature type="region of interest" description="Disordered" evidence="1">
    <location>
        <begin position="634"/>
        <end position="703"/>
    </location>
</feature>
<feature type="compositionally biased region" description="Basic and acidic residues" evidence="1">
    <location>
        <begin position="441"/>
        <end position="452"/>
    </location>
</feature>
<proteinExistence type="predicted"/>